<reference evidence="1" key="1">
    <citation type="submission" date="2013-12" db="EMBL/GenBank/DDBJ databases">
        <authorList>
            <person name="Aslett M."/>
        </authorList>
    </citation>
    <scope>NUCLEOTIDE SEQUENCE [LARGE SCALE GENOMIC DNA]</scope>
    <source>
        <strain evidence="1">Lindley</strain>
    </source>
</reference>
<dbReference type="WBParaSite" id="GPLIN_000317200">
    <property type="protein sequence ID" value="GPLIN_000317200"/>
    <property type="gene ID" value="GPLIN_000317200"/>
</dbReference>
<dbReference type="SUPFAM" id="SSF54001">
    <property type="entry name" value="Cysteine proteinases"/>
    <property type="match status" value="1"/>
</dbReference>
<dbReference type="InterPro" id="IPR038765">
    <property type="entry name" value="Papain-like_cys_pep_sf"/>
</dbReference>
<protein>
    <submittedName>
        <fullName evidence="2">ULP_PROTEASE domain-containing protein</fullName>
    </submittedName>
</protein>
<dbReference type="Proteomes" id="UP000050741">
    <property type="component" value="Unassembled WGS sequence"/>
</dbReference>
<dbReference type="Gene3D" id="3.40.395.10">
    <property type="entry name" value="Adenoviral Proteinase, Chain A"/>
    <property type="match status" value="1"/>
</dbReference>
<organism evidence="1 2">
    <name type="scientific">Globodera pallida</name>
    <name type="common">Potato cyst nematode worm</name>
    <name type="synonym">Heterodera pallida</name>
    <dbReference type="NCBI Taxonomy" id="36090"/>
    <lineage>
        <taxon>Eukaryota</taxon>
        <taxon>Metazoa</taxon>
        <taxon>Ecdysozoa</taxon>
        <taxon>Nematoda</taxon>
        <taxon>Chromadorea</taxon>
        <taxon>Rhabditida</taxon>
        <taxon>Tylenchina</taxon>
        <taxon>Tylenchomorpha</taxon>
        <taxon>Tylenchoidea</taxon>
        <taxon>Heteroderidae</taxon>
        <taxon>Heteroderinae</taxon>
        <taxon>Globodera</taxon>
    </lineage>
</organism>
<evidence type="ECO:0000313" key="2">
    <source>
        <dbReference type="WBParaSite" id="GPLIN_000317200"/>
    </source>
</evidence>
<proteinExistence type="predicted"/>
<sequence length="156" mass="17903">MDTIEIDKILRRNHTTRGAYVGCFPADRIPTLTRPMPHCMVANVDSSSAGGSHWVAIYVQSTHAVDYFDSFADWPPHSPHIHDFLRRFHTVNRNDRALQSDRSASCGKHVIYFLCHRCRDGWTLRRVVAHIVEQKTEPDRLVSAFVRTHIFDGHAV</sequence>
<accession>A0A183BRD6</accession>
<reference evidence="2" key="3">
    <citation type="submission" date="2016-06" db="UniProtKB">
        <authorList>
            <consortium name="WormBaseParasite"/>
        </authorList>
    </citation>
    <scope>IDENTIFICATION</scope>
</reference>
<dbReference type="AlphaFoldDB" id="A0A183BRD6"/>
<name>A0A183BRD6_GLOPA</name>
<reference evidence="1" key="2">
    <citation type="submission" date="2014-05" db="EMBL/GenBank/DDBJ databases">
        <title>The genome and life-stage specific transcriptomes of Globodera pallida elucidate key aspects of plant parasitism by a cyst nematode.</title>
        <authorList>
            <person name="Cotton J.A."/>
            <person name="Lilley C.J."/>
            <person name="Jones L.M."/>
            <person name="Kikuchi T."/>
            <person name="Reid A.J."/>
            <person name="Thorpe P."/>
            <person name="Tsai I.J."/>
            <person name="Beasley H."/>
            <person name="Blok V."/>
            <person name="Cock P.J.A."/>
            <person name="Van den Akker S.E."/>
            <person name="Holroyd N."/>
            <person name="Hunt M."/>
            <person name="Mantelin S."/>
            <person name="Naghra H."/>
            <person name="Pain A."/>
            <person name="Palomares-Rius J.E."/>
            <person name="Zarowiecki M."/>
            <person name="Berriman M."/>
            <person name="Jones J.T."/>
            <person name="Urwin P.E."/>
        </authorList>
    </citation>
    <scope>NUCLEOTIDE SEQUENCE [LARGE SCALE GENOMIC DNA]</scope>
    <source>
        <strain evidence="1">Lindley</strain>
    </source>
</reference>
<evidence type="ECO:0000313" key="1">
    <source>
        <dbReference type="Proteomes" id="UP000050741"/>
    </source>
</evidence>
<keyword evidence="1" id="KW-1185">Reference proteome</keyword>